<feature type="chain" id="PRO_5026143287" evidence="1">
    <location>
        <begin position="21"/>
        <end position="179"/>
    </location>
</feature>
<dbReference type="KEGG" id="fes:HER31_14430"/>
<evidence type="ECO:0000259" key="2">
    <source>
        <dbReference type="PROSITE" id="PS51352"/>
    </source>
</evidence>
<dbReference type="EMBL" id="CP051180">
    <property type="protein sequence ID" value="QIZ77986.1"/>
    <property type="molecule type" value="Genomic_DNA"/>
</dbReference>
<gene>
    <name evidence="3" type="ORF">HER31_14430</name>
</gene>
<evidence type="ECO:0000313" key="3">
    <source>
        <dbReference type="EMBL" id="QIZ77986.1"/>
    </source>
</evidence>
<dbReference type="Proteomes" id="UP000501602">
    <property type="component" value="Chromosome"/>
</dbReference>
<dbReference type="CDD" id="cd02947">
    <property type="entry name" value="TRX_family"/>
    <property type="match status" value="1"/>
</dbReference>
<protein>
    <submittedName>
        <fullName evidence="3">Thioredoxin family protein</fullName>
    </submittedName>
</protein>
<sequence length="179" mass="19284">MRAIALVALLAPIWFSPAQANSGCGFDQDNSGGLFATCDQDDEKKEVILTGALDLAGLAQQPHFSDNVAAYTPAAAPLAALQQITTPTEIVVILGTWCPDCHRETPRLVKVLAEANNPNISVKYIGVDRNKSDEQGLSANYEFTRIPTFIINQNGAEVGRIIESTKVSTEQDLLDIITN</sequence>
<organism evidence="3 4">
    <name type="scientific">Ferrimonas lipolytica</name>
    <dbReference type="NCBI Taxonomy" id="2724191"/>
    <lineage>
        <taxon>Bacteria</taxon>
        <taxon>Pseudomonadati</taxon>
        <taxon>Pseudomonadota</taxon>
        <taxon>Gammaproteobacteria</taxon>
        <taxon>Alteromonadales</taxon>
        <taxon>Ferrimonadaceae</taxon>
        <taxon>Ferrimonas</taxon>
    </lineage>
</organism>
<dbReference type="RefSeq" id="WP_168661508.1">
    <property type="nucleotide sequence ID" value="NZ_CP051180.1"/>
</dbReference>
<feature type="domain" description="Thioredoxin" evidence="2">
    <location>
        <begin position="70"/>
        <end position="179"/>
    </location>
</feature>
<feature type="signal peptide" evidence="1">
    <location>
        <begin position="1"/>
        <end position="20"/>
    </location>
</feature>
<keyword evidence="1" id="KW-0732">Signal</keyword>
<dbReference type="Gene3D" id="3.40.30.10">
    <property type="entry name" value="Glutaredoxin"/>
    <property type="match status" value="1"/>
</dbReference>
<dbReference type="Pfam" id="PF14595">
    <property type="entry name" value="Thioredoxin_9"/>
    <property type="match status" value="1"/>
</dbReference>
<dbReference type="AlphaFoldDB" id="A0A6H1UIE5"/>
<proteinExistence type="predicted"/>
<evidence type="ECO:0000313" key="4">
    <source>
        <dbReference type="Proteomes" id="UP000501602"/>
    </source>
</evidence>
<accession>A0A6H1UIE5</accession>
<dbReference type="PROSITE" id="PS51352">
    <property type="entry name" value="THIOREDOXIN_2"/>
    <property type="match status" value="1"/>
</dbReference>
<dbReference type="InterPro" id="IPR013766">
    <property type="entry name" value="Thioredoxin_domain"/>
</dbReference>
<dbReference type="SUPFAM" id="SSF52833">
    <property type="entry name" value="Thioredoxin-like"/>
    <property type="match status" value="1"/>
</dbReference>
<evidence type="ECO:0000256" key="1">
    <source>
        <dbReference type="SAM" id="SignalP"/>
    </source>
</evidence>
<keyword evidence="4" id="KW-1185">Reference proteome</keyword>
<name>A0A6H1UIE5_9GAMM</name>
<dbReference type="InterPro" id="IPR036249">
    <property type="entry name" value="Thioredoxin-like_sf"/>
</dbReference>
<reference evidence="3 4" key="1">
    <citation type="submission" date="2020-04" db="EMBL/GenBank/DDBJ databases">
        <title>Ferrimonas sp. S7 isolated from sea water.</title>
        <authorList>
            <person name="Bae S.S."/>
            <person name="Baek K."/>
        </authorList>
    </citation>
    <scope>NUCLEOTIDE SEQUENCE [LARGE SCALE GENOMIC DNA]</scope>
    <source>
        <strain evidence="3 4">S7</strain>
    </source>
</reference>